<comment type="caution">
    <text evidence="3">The sequence shown here is derived from an EMBL/GenBank/DDBJ whole genome shotgun (WGS) entry which is preliminary data.</text>
</comment>
<keyword evidence="1" id="KW-0472">Membrane</keyword>
<accession>A0ABW6W9H5</accession>
<keyword evidence="1" id="KW-0812">Transmembrane</keyword>
<evidence type="ECO:0000256" key="1">
    <source>
        <dbReference type="SAM" id="Phobius"/>
    </source>
</evidence>
<feature type="domain" description="DUF1266" evidence="2">
    <location>
        <begin position="91"/>
        <end position="280"/>
    </location>
</feature>
<dbReference type="InterPro" id="IPR009677">
    <property type="entry name" value="DUF1266"/>
</dbReference>
<dbReference type="Pfam" id="PF06889">
    <property type="entry name" value="DUF1266"/>
    <property type="match status" value="1"/>
</dbReference>
<evidence type="ECO:0000313" key="4">
    <source>
        <dbReference type="Proteomes" id="UP001602245"/>
    </source>
</evidence>
<dbReference type="Proteomes" id="UP001602245">
    <property type="component" value="Unassembled WGS sequence"/>
</dbReference>
<protein>
    <submittedName>
        <fullName evidence="3">DUF1266 domain-containing protein</fullName>
    </submittedName>
</protein>
<proteinExistence type="predicted"/>
<keyword evidence="4" id="KW-1185">Reference proteome</keyword>
<feature type="transmembrane region" description="Helical" evidence="1">
    <location>
        <begin position="6"/>
        <end position="26"/>
    </location>
</feature>
<keyword evidence="1" id="KW-1133">Transmembrane helix</keyword>
<dbReference type="EMBL" id="JBIAZU010000002">
    <property type="protein sequence ID" value="MFF5289959.1"/>
    <property type="molecule type" value="Genomic_DNA"/>
</dbReference>
<evidence type="ECO:0000313" key="3">
    <source>
        <dbReference type="EMBL" id="MFF5289959.1"/>
    </source>
</evidence>
<organism evidence="3 4">
    <name type="scientific">Paractinoplanes globisporus</name>
    <dbReference type="NCBI Taxonomy" id="113565"/>
    <lineage>
        <taxon>Bacteria</taxon>
        <taxon>Bacillati</taxon>
        <taxon>Actinomycetota</taxon>
        <taxon>Actinomycetes</taxon>
        <taxon>Micromonosporales</taxon>
        <taxon>Micromonosporaceae</taxon>
        <taxon>Paractinoplanes</taxon>
    </lineage>
</organism>
<reference evidence="3 4" key="1">
    <citation type="submission" date="2024-10" db="EMBL/GenBank/DDBJ databases">
        <title>The Natural Products Discovery Center: Release of the First 8490 Sequenced Strains for Exploring Actinobacteria Biosynthetic Diversity.</title>
        <authorList>
            <person name="Kalkreuter E."/>
            <person name="Kautsar S.A."/>
            <person name="Yang D."/>
            <person name="Bader C.D."/>
            <person name="Teijaro C.N."/>
            <person name="Fluegel L."/>
            <person name="Davis C.M."/>
            <person name="Simpson J.R."/>
            <person name="Lauterbach L."/>
            <person name="Steele A.D."/>
            <person name="Gui C."/>
            <person name="Meng S."/>
            <person name="Li G."/>
            <person name="Viehrig K."/>
            <person name="Ye F."/>
            <person name="Su P."/>
            <person name="Kiefer A.F."/>
            <person name="Nichols A."/>
            <person name="Cepeda A.J."/>
            <person name="Yan W."/>
            <person name="Fan B."/>
            <person name="Jiang Y."/>
            <person name="Adhikari A."/>
            <person name="Zheng C.-J."/>
            <person name="Schuster L."/>
            <person name="Cowan T.M."/>
            <person name="Smanski M.J."/>
            <person name="Chevrette M.G."/>
            <person name="De Carvalho L.P.S."/>
            <person name="Shen B."/>
        </authorList>
    </citation>
    <scope>NUCLEOTIDE SEQUENCE [LARGE SCALE GENOMIC DNA]</scope>
    <source>
        <strain evidence="3 4">NPDC000087</strain>
    </source>
</reference>
<gene>
    <name evidence="3" type="ORF">ACFY35_10985</name>
</gene>
<sequence length="281" mass="31138">MQIPTFVYILAPLVVVAFVVQIVLRVRSAARSARGMARSFRNVVAVDQSRPTTGELATALAVGAHMSLNHGVSWNALKDDANSAQKIYNNLKNQWDITSAGKLRDTLEDLLDDETGDPVADFVLNVRQELGGTPGAEAWKRAVADRARAQGVAETTLDEMTATVDRVLSYEERFRADGLLPPGGIVVSLLAYDWGRAVNMARWGYKARYIKEQQAIEYVLRAGKQAYGRYASWGDLSAGYALGRVLRFDNDEFDTWYATVLEPHQTLFTDPASPWLTLAWP</sequence>
<dbReference type="RefSeq" id="WP_051115239.1">
    <property type="nucleotide sequence ID" value="NZ_JBIAZU010000002.1"/>
</dbReference>
<evidence type="ECO:0000259" key="2">
    <source>
        <dbReference type="Pfam" id="PF06889"/>
    </source>
</evidence>
<name>A0ABW6W9H5_9ACTN</name>